<accession>A0A9P5UFJ7</accession>
<dbReference type="OrthoDB" id="2107166at2759"/>
<keyword evidence="3" id="KW-1185">Reference proteome</keyword>
<dbReference type="AlphaFoldDB" id="A0A9P5UFJ7"/>
<reference evidence="2" key="1">
    <citation type="submission" date="2020-11" db="EMBL/GenBank/DDBJ databases">
        <authorList>
            <consortium name="DOE Joint Genome Institute"/>
            <person name="Ahrendt S."/>
            <person name="Riley R."/>
            <person name="Andreopoulos W."/>
            <person name="Labutti K."/>
            <person name="Pangilinan J."/>
            <person name="Ruiz-Duenas F.J."/>
            <person name="Barrasa J.M."/>
            <person name="Sanchez-Garcia M."/>
            <person name="Camarero S."/>
            <person name="Miyauchi S."/>
            <person name="Serrano A."/>
            <person name="Linde D."/>
            <person name="Babiker R."/>
            <person name="Drula E."/>
            <person name="Ayuso-Fernandez I."/>
            <person name="Pacheco R."/>
            <person name="Padilla G."/>
            <person name="Ferreira P."/>
            <person name="Barriuso J."/>
            <person name="Kellner H."/>
            <person name="Castanera R."/>
            <person name="Alfaro M."/>
            <person name="Ramirez L."/>
            <person name="Pisabarro A.G."/>
            <person name="Kuo A."/>
            <person name="Tritt A."/>
            <person name="Lipzen A."/>
            <person name="He G."/>
            <person name="Yan M."/>
            <person name="Ng V."/>
            <person name="Cullen D."/>
            <person name="Martin F."/>
            <person name="Rosso M.-N."/>
            <person name="Henrissat B."/>
            <person name="Hibbett D."/>
            <person name="Martinez A.T."/>
            <person name="Grigoriev I.V."/>
        </authorList>
    </citation>
    <scope>NUCLEOTIDE SEQUENCE</scope>
    <source>
        <strain evidence="2">AH 40177</strain>
    </source>
</reference>
<dbReference type="EMBL" id="JADNRY010000001">
    <property type="protein sequence ID" value="KAF9078375.1"/>
    <property type="molecule type" value="Genomic_DNA"/>
</dbReference>
<evidence type="ECO:0000313" key="3">
    <source>
        <dbReference type="Proteomes" id="UP000772434"/>
    </source>
</evidence>
<dbReference type="Proteomes" id="UP000772434">
    <property type="component" value="Unassembled WGS sequence"/>
</dbReference>
<organism evidence="2 3">
    <name type="scientific">Rhodocollybia butyracea</name>
    <dbReference type="NCBI Taxonomy" id="206335"/>
    <lineage>
        <taxon>Eukaryota</taxon>
        <taxon>Fungi</taxon>
        <taxon>Dikarya</taxon>
        <taxon>Basidiomycota</taxon>
        <taxon>Agaricomycotina</taxon>
        <taxon>Agaricomycetes</taxon>
        <taxon>Agaricomycetidae</taxon>
        <taxon>Agaricales</taxon>
        <taxon>Marasmiineae</taxon>
        <taxon>Omphalotaceae</taxon>
        <taxon>Rhodocollybia</taxon>
    </lineage>
</organism>
<sequence>MSRFTQYSEDACRLPEGFQRIAYDADTERYTFRDRKGALYQSAPGQEYGKLTPVSDKRAESWRYDDQYKRPTISAESHGTSFHDILPSYAITSASPPSSASSGSQENLEISPRSRFIEAAKRSTVPKMQGVVNNLRRSVTSARKPPPVPEKDSDTVGLLRSQSVLSWSSTVTVNGTIPMDEQKYKLE</sequence>
<gene>
    <name evidence="2" type="ORF">BDP27DRAFT_1309491</name>
</gene>
<name>A0A9P5UFJ7_9AGAR</name>
<proteinExistence type="predicted"/>
<evidence type="ECO:0000256" key="1">
    <source>
        <dbReference type="SAM" id="MobiDB-lite"/>
    </source>
</evidence>
<feature type="region of interest" description="Disordered" evidence="1">
    <location>
        <begin position="42"/>
        <end position="62"/>
    </location>
</feature>
<protein>
    <submittedName>
        <fullName evidence="2">Uncharacterized protein</fullName>
    </submittedName>
</protein>
<comment type="caution">
    <text evidence="2">The sequence shown here is derived from an EMBL/GenBank/DDBJ whole genome shotgun (WGS) entry which is preliminary data.</text>
</comment>
<evidence type="ECO:0000313" key="2">
    <source>
        <dbReference type="EMBL" id="KAF9078375.1"/>
    </source>
</evidence>
<feature type="region of interest" description="Disordered" evidence="1">
    <location>
        <begin position="134"/>
        <end position="157"/>
    </location>
</feature>